<feature type="binding site" evidence="5">
    <location>
        <position position="173"/>
    </location>
    <ligand>
        <name>phosphoenolpyruvate</name>
        <dbReference type="ChEBI" id="CHEBI:58702"/>
    </ligand>
</feature>
<evidence type="ECO:0000313" key="7">
    <source>
        <dbReference type="Proteomes" id="UP001596208"/>
    </source>
</evidence>
<comment type="catalytic activity">
    <reaction evidence="5">
        <text>phosphoenolpyruvate + GTP + H(+) = enolpyruvoyl-2-diphospho-5'-guanosine + diphosphate</text>
        <dbReference type="Rhea" id="RHEA:30519"/>
        <dbReference type="ChEBI" id="CHEBI:15378"/>
        <dbReference type="ChEBI" id="CHEBI:33019"/>
        <dbReference type="ChEBI" id="CHEBI:37565"/>
        <dbReference type="ChEBI" id="CHEBI:58702"/>
        <dbReference type="ChEBI" id="CHEBI:143701"/>
        <dbReference type="EC" id="2.7.7.105"/>
    </reaction>
</comment>
<evidence type="ECO:0000256" key="4">
    <source>
        <dbReference type="ARBA" id="ARBA00023134"/>
    </source>
</evidence>
<evidence type="ECO:0000256" key="1">
    <source>
        <dbReference type="ARBA" id="ARBA00022679"/>
    </source>
</evidence>
<dbReference type="PANTHER" id="PTHR40392:SF1">
    <property type="entry name" value="2-PHOSPHO-L-LACTATE GUANYLYLTRANSFERASE"/>
    <property type="match status" value="1"/>
</dbReference>
<sequence>MTRTEGEIATNTDPTGPWSLVVPLKPLAGAKSRLGPAVGGDLRPRLALAFAQDTVSAALACRMVRDVVVVTDDAVAAAALAALGARAVADTPAAGLNAALEHGARSVRARRGDAALAVLNADLPALRPDELARVLEFSAEFPRAFVSDAQGIGTTFLSAAPGVELRPSFGGTSRARHLASGAVEVALPGLGSVRRDVDTGGDLEAALALGVGRFTAGLTAPVAPAADR</sequence>
<proteinExistence type="inferred from homology"/>
<dbReference type="PANTHER" id="PTHR40392">
    <property type="entry name" value="2-PHOSPHO-L-LACTATE GUANYLYLTRANSFERASE"/>
    <property type="match status" value="1"/>
</dbReference>
<dbReference type="EMBL" id="JBHSKI010000016">
    <property type="protein sequence ID" value="MFC5174484.1"/>
    <property type="molecule type" value="Genomic_DNA"/>
</dbReference>
<comment type="caution">
    <text evidence="6">The sequence shown here is derived from an EMBL/GenBank/DDBJ whole genome shotgun (WGS) entry which is preliminary data.</text>
</comment>
<dbReference type="Proteomes" id="UP001596208">
    <property type="component" value="Unassembled WGS sequence"/>
</dbReference>
<name>A0ABW0BB36_9ACTN</name>
<evidence type="ECO:0000313" key="6">
    <source>
        <dbReference type="EMBL" id="MFC5174484.1"/>
    </source>
</evidence>
<dbReference type="InterPro" id="IPR029044">
    <property type="entry name" value="Nucleotide-diphossugar_trans"/>
</dbReference>
<gene>
    <name evidence="6" type="primary">cofC</name>
    <name evidence="5" type="synonym">fbiD</name>
    <name evidence="6" type="ORF">ACFPRK_28445</name>
</gene>
<dbReference type="InterPro" id="IPR002835">
    <property type="entry name" value="CofC"/>
</dbReference>
<dbReference type="SUPFAM" id="SSF53448">
    <property type="entry name" value="Nucleotide-diphospho-sugar transferases"/>
    <property type="match status" value="1"/>
</dbReference>
<comment type="pathway">
    <text evidence="5">Cofactor biosynthesis; coenzyme F420 biosynthesis.</text>
</comment>
<comment type="function">
    <text evidence="5">Guanylyltransferase that catalyzes the activation of phosphoenolpyruvate (PEP) as enolpyruvoyl-2-diphospho-5'-guanosine, via the condensation of PEP with GTP. It is involved in the biosynthesis of coenzyme F420, a hydride carrier cofactor.</text>
</comment>
<dbReference type="RefSeq" id="WP_065847132.1">
    <property type="nucleotide sequence ID" value="NZ_JBHSKI010000016.1"/>
</dbReference>
<evidence type="ECO:0000256" key="3">
    <source>
        <dbReference type="ARBA" id="ARBA00022741"/>
    </source>
</evidence>
<keyword evidence="4 5" id="KW-0342">GTP-binding</keyword>
<protein>
    <recommendedName>
        <fullName evidence="5">Phosphoenolpyruvate guanylyltransferase</fullName>
        <shortName evidence="5">PEP guanylyltransferase</shortName>
        <ecNumber evidence="5">2.7.7.105</ecNumber>
    </recommendedName>
</protein>
<keyword evidence="1 5" id="KW-0808">Transferase</keyword>
<feature type="binding site" evidence="5">
    <location>
        <position position="170"/>
    </location>
    <ligand>
        <name>phosphoenolpyruvate</name>
        <dbReference type="ChEBI" id="CHEBI:58702"/>
    </ligand>
</feature>
<keyword evidence="2 5" id="KW-0548">Nucleotidyltransferase</keyword>
<evidence type="ECO:0000256" key="2">
    <source>
        <dbReference type="ARBA" id="ARBA00022695"/>
    </source>
</evidence>
<accession>A0ABW0BB36</accession>
<evidence type="ECO:0000256" key="5">
    <source>
        <dbReference type="HAMAP-Rule" id="MF_02114"/>
    </source>
</evidence>
<comment type="similarity">
    <text evidence="5">Belongs to the CofC family.</text>
</comment>
<dbReference type="HAMAP" id="MF_02114">
    <property type="entry name" value="CofC"/>
    <property type="match status" value="1"/>
</dbReference>
<organism evidence="6 7">
    <name type="scientific">Streptomyces mutomycini</name>
    <dbReference type="NCBI Taxonomy" id="284036"/>
    <lineage>
        <taxon>Bacteria</taxon>
        <taxon>Bacillati</taxon>
        <taxon>Actinomycetota</taxon>
        <taxon>Actinomycetes</taxon>
        <taxon>Kitasatosporales</taxon>
        <taxon>Streptomycetaceae</taxon>
        <taxon>Streptomyces</taxon>
    </lineage>
</organism>
<feature type="binding site" evidence="5">
    <location>
        <position position="154"/>
    </location>
    <ligand>
        <name>phosphoenolpyruvate</name>
        <dbReference type="ChEBI" id="CHEBI:58702"/>
    </ligand>
</feature>
<dbReference type="Pfam" id="PF01983">
    <property type="entry name" value="CofC"/>
    <property type="match status" value="1"/>
</dbReference>
<dbReference type="NCBIfam" id="TIGR03552">
    <property type="entry name" value="F420_cofC"/>
    <property type="match status" value="1"/>
</dbReference>
<dbReference type="GO" id="GO:0043814">
    <property type="term" value="F:phospholactate guanylyltransferase activity"/>
    <property type="evidence" value="ECO:0007669"/>
    <property type="project" value="UniProtKB-EC"/>
</dbReference>
<dbReference type="EC" id="2.7.7.105" evidence="5"/>
<keyword evidence="7" id="KW-1185">Reference proteome</keyword>
<dbReference type="Gene3D" id="3.90.550.10">
    <property type="entry name" value="Spore Coat Polysaccharide Biosynthesis Protein SpsA, Chain A"/>
    <property type="match status" value="1"/>
</dbReference>
<keyword evidence="3 5" id="KW-0547">Nucleotide-binding</keyword>
<reference evidence="7" key="1">
    <citation type="journal article" date="2019" name="Int. J. Syst. Evol. Microbiol.">
        <title>The Global Catalogue of Microorganisms (GCM) 10K type strain sequencing project: providing services to taxonomists for standard genome sequencing and annotation.</title>
        <authorList>
            <consortium name="The Broad Institute Genomics Platform"/>
            <consortium name="The Broad Institute Genome Sequencing Center for Infectious Disease"/>
            <person name="Wu L."/>
            <person name="Ma J."/>
        </authorList>
    </citation>
    <scope>NUCLEOTIDE SEQUENCE [LARGE SCALE GENOMIC DNA]</scope>
    <source>
        <strain evidence="7">CGMCC 4.1721</strain>
    </source>
</reference>